<name>A0AAJ2JFB6_STEMA</name>
<dbReference type="PROSITE" id="PS51257">
    <property type="entry name" value="PROKAR_LIPOPROTEIN"/>
    <property type="match status" value="1"/>
</dbReference>
<evidence type="ECO:0000313" key="2">
    <source>
        <dbReference type="EMBL" id="MDT3470359.1"/>
    </source>
</evidence>
<sequence>MTRLRTIAPFVTLALLVTSCSTVQARRDPLCAHLLAFANSASIGTQPAIELVSDWSSFSKHCTHGGTPAGRQFCDWLLPNTSTEFATINIQRTLACLAAGTNYAGSERLFPEYVTGKVQSLDVRGLDEDVVITVEYAVGIEGERPRMKVQAERLPPPD</sequence>
<gene>
    <name evidence="2" type="ORF">ROV92_20405</name>
</gene>
<dbReference type="RefSeq" id="WP_308309124.1">
    <property type="nucleotide sequence ID" value="NZ_JAVSKO010000010.1"/>
</dbReference>
<evidence type="ECO:0000313" key="3">
    <source>
        <dbReference type="Proteomes" id="UP001251948"/>
    </source>
</evidence>
<feature type="chain" id="PRO_5042530397" description="Lipoprotein" evidence="1">
    <location>
        <begin position="26"/>
        <end position="158"/>
    </location>
</feature>
<feature type="signal peptide" evidence="1">
    <location>
        <begin position="1"/>
        <end position="25"/>
    </location>
</feature>
<organism evidence="2 3">
    <name type="scientific">Stenotrophomonas maltophilia</name>
    <name type="common">Pseudomonas maltophilia</name>
    <name type="synonym">Xanthomonas maltophilia</name>
    <dbReference type="NCBI Taxonomy" id="40324"/>
    <lineage>
        <taxon>Bacteria</taxon>
        <taxon>Pseudomonadati</taxon>
        <taxon>Pseudomonadota</taxon>
        <taxon>Gammaproteobacteria</taxon>
        <taxon>Lysobacterales</taxon>
        <taxon>Lysobacteraceae</taxon>
        <taxon>Stenotrophomonas</taxon>
        <taxon>Stenotrophomonas maltophilia group</taxon>
    </lineage>
</organism>
<proteinExistence type="predicted"/>
<protein>
    <recommendedName>
        <fullName evidence="4">Lipoprotein</fullName>
    </recommendedName>
</protein>
<comment type="caution">
    <text evidence="2">The sequence shown here is derived from an EMBL/GenBank/DDBJ whole genome shotgun (WGS) entry which is preliminary data.</text>
</comment>
<evidence type="ECO:0008006" key="4">
    <source>
        <dbReference type="Google" id="ProtNLM"/>
    </source>
</evidence>
<dbReference type="Proteomes" id="UP001251948">
    <property type="component" value="Unassembled WGS sequence"/>
</dbReference>
<accession>A0AAJ2JFB6</accession>
<dbReference type="AlphaFoldDB" id="A0AAJ2JFB6"/>
<reference evidence="2" key="1">
    <citation type="submission" date="2023-07" db="EMBL/GenBank/DDBJ databases">
        <title>Comparative genomics of clinical Stenotrophomonas maltophilia isolates reveals regions of diversity which correlate with colonization and persistence in vivo.</title>
        <authorList>
            <person name="Mcdaniel M.S."/>
            <person name="Swords W.E."/>
            <person name="Sumpter N.A."/>
            <person name="Lindgren N.R."/>
            <person name="Billiot C.E."/>
        </authorList>
    </citation>
    <scope>NUCLEOTIDE SEQUENCE</scope>
    <source>
        <strain evidence="2">Ism4</strain>
    </source>
</reference>
<dbReference type="EMBL" id="JAVSKO010000010">
    <property type="protein sequence ID" value="MDT3470359.1"/>
    <property type="molecule type" value="Genomic_DNA"/>
</dbReference>
<evidence type="ECO:0000256" key="1">
    <source>
        <dbReference type="SAM" id="SignalP"/>
    </source>
</evidence>
<keyword evidence="1" id="KW-0732">Signal</keyword>